<dbReference type="PANTHER" id="PTHR43689">
    <property type="entry name" value="HYDROLASE"/>
    <property type="match status" value="1"/>
</dbReference>
<keyword evidence="2" id="KW-0378">Hydrolase</keyword>
<evidence type="ECO:0000259" key="1">
    <source>
        <dbReference type="Pfam" id="PF00561"/>
    </source>
</evidence>
<dbReference type="GO" id="GO:0016787">
    <property type="term" value="F:hydrolase activity"/>
    <property type="evidence" value="ECO:0007669"/>
    <property type="project" value="UniProtKB-KW"/>
</dbReference>
<evidence type="ECO:0000313" key="3">
    <source>
        <dbReference type="Proteomes" id="UP000010483"/>
    </source>
</evidence>
<dbReference type="PATRIC" id="fig|292563.3.peg.2492"/>
<evidence type="ECO:0000313" key="2">
    <source>
        <dbReference type="EMBL" id="AFZ48331.1"/>
    </source>
</evidence>
<dbReference type="AlphaFoldDB" id="K9YN16"/>
<proteinExistence type="predicted"/>
<protein>
    <submittedName>
        <fullName evidence="2">Alpha/beta hydrolase fold protein</fullName>
    </submittedName>
</protein>
<dbReference type="STRING" id="292563.Cyast_2385"/>
<organism evidence="2 3">
    <name type="scientific">Cyanobacterium stanieri (strain ATCC 29140 / PCC 7202)</name>
    <dbReference type="NCBI Taxonomy" id="292563"/>
    <lineage>
        <taxon>Bacteria</taxon>
        <taxon>Bacillati</taxon>
        <taxon>Cyanobacteriota</taxon>
        <taxon>Cyanophyceae</taxon>
        <taxon>Oscillatoriophycideae</taxon>
        <taxon>Chroococcales</taxon>
        <taxon>Geminocystaceae</taxon>
        <taxon>Cyanobacterium</taxon>
    </lineage>
</organism>
<name>K9YN16_CYASC</name>
<dbReference type="EMBL" id="CP003940">
    <property type="protein sequence ID" value="AFZ48331.1"/>
    <property type="molecule type" value="Genomic_DNA"/>
</dbReference>
<dbReference type="InterPro" id="IPR000073">
    <property type="entry name" value="AB_hydrolase_1"/>
</dbReference>
<dbReference type="SUPFAM" id="SSF53474">
    <property type="entry name" value="alpha/beta-Hydrolases"/>
    <property type="match status" value="1"/>
</dbReference>
<dbReference type="BioCyc" id="CSTA292563:G1353-2388-MONOMER"/>
<accession>K9YN16</accession>
<dbReference type="Gene3D" id="3.40.50.1820">
    <property type="entry name" value="alpha/beta hydrolase"/>
    <property type="match status" value="1"/>
</dbReference>
<feature type="domain" description="AB hydrolase-1" evidence="1">
    <location>
        <begin position="52"/>
        <end position="280"/>
    </location>
</feature>
<dbReference type="eggNOG" id="COG2267">
    <property type="taxonomic scope" value="Bacteria"/>
</dbReference>
<dbReference type="KEGG" id="csn:Cyast_2385"/>
<dbReference type="PRINTS" id="PR00111">
    <property type="entry name" value="ABHYDROLASE"/>
</dbReference>
<keyword evidence="3" id="KW-1185">Reference proteome</keyword>
<dbReference type="PANTHER" id="PTHR43689:SF8">
    <property type="entry name" value="ALPHA_BETA-HYDROLASES SUPERFAMILY PROTEIN"/>
    <property type="match status" value="1"/>
</dbReference>
<dbReference type="Pfam" id="PF00561">
    <property type="entry name" value="Abhydrolase_1"/>
    <property type="match status" value="1"/>
</dbReference>
<dbReference type="Proteomes" id="UP000010483">
    <property type="component" value="Chromosome"/>
</dbReference>
<sequence length="297" mass="32974">MFSPKISQSAQQLTELSSQELFAKIRFVNIPTSLSSSDIVSSYAVEGDSETPIVLLHGFDSSLLEYRRLFPLLRQEYQVWAVDLLGFGFTERKAEESFSPDTIKAHLYDFWSKMIAKPMILVGASMGGASAIDFCLSYPEAVDRLILLDSGGLTKKPMMSKFLFPPLGFLATEFLRNLKVRQSISETAYCDRTYASEDALRCAALHLDCDNWSKALISFTKSGGYGSFAPHLGNIQAPTLILWGKQDKILGTKPAEKFAEMIPQSKLIWIDNCGHVPHLEQSQITAEHILGFLGSST</sequence>
<dbReference type="HOGENOM" id="CLU_020336_13_6_3"/>
<reference evidence="3" key="1">
    <citation type="journal article" date="2013" name="Proc. Natl. Acad. Sci. U.S.A.">
        <title>Improving the coverage of the cyanobacterial phylum using diversity-driven genome sequencing.</title>
        <authorList>
            <person name="Shih P.M."/>
            <person name="Wu D."/>
            <person name="Latifi A."/>
            <person name="Axen S.D."/>
            <person name="Fewer D.P."/>
            <person name="Talla E."/>
            <person name="Calteau A."/>
            <person name="Cai F."/>
            <person name="Tandeau de Marsac N."/>
            <person name="Rippka R."/>
            <person name="Herdman M."/>
            <person name="Sivonen K."/>
            <person name="Coursin T."/>
            <person name="Laurent T."/>
            <person name="Goodwin L."/>
            <person name="Nolan M."/>
            <person name="Davenport K.W."/>
            <person name="Han C.S."/>
            <person name="Rubin E.M."/>
            <person name="Eisen J.A."/>
            <person name="Woyke T."/>
            <person name="Gugger M."/>
            <person name="Kerfeld C.A."/>
        </authorList>
    </citation>
    <scope>NUCLEOTIDE SEQUENCE [LARGE SCALE GENOMIC DNA]</scope>
    <source>
        <strain evidence="3">ATCC 29140 / PCC 7202</strain>
    </source>
</reference>
<gene>
    <name evidence="2" type="ordered locus">Cyast_2385</name>
</gene>
<dbReference type="InterPro" id="IPR029058">
    <property type="entry name" value="AB_hydrolase_fold"/>
</dbReference>